<comment type="caution">
    <text evidence="1">The sequence shown here is derived from an EMBL/GenBank/DDBJ whole genome shotgun (WGS) entry which is preliminary data.</text>
</comment>
<organism evidence="1 2">
    <name type="scientific">Paramuricea clavata</name>
    <name type="common">Red gorgonian</name>
    <name type="synonym">Violescent sea-whip</name>
    <dbReference type="NCBI Taxonomy" id="317549"/>
    <lineage>
        <taxon>Eukaryota</taxon>
        <taxon>Metazoa</taxon>
        <taxon>Cnidaria</taxon>
        <taxon>Anthozoa</taxon>
        <taxon>Octocorallia</taxon>
        <taxon>Malacalcyonacea</taxon>
        <taxon>Plexauridae</taxon>
        <taxon>Paramuricea</taxon>
    </lineage>
</organism>
<dbReference type="AlphaFoldDB" id="A0A6S7JZU2"/>
<name>A0A6S7JZU2_PARCT</name>
<keyword evidence="2" id="KW-1185">Reference proteome</keyword>
<dbReference type="OrthoDB" id="5985018at2759"/>
<evidence type="ECO:0000313" key="2">
    <source>
        <dbReference type="Proteomes" id="UP001152795"/>
    </source>
</evidence>
<proteinExistence type="predicted"/>
<reference evidence="1" key="1">
    <citation type="submission" date="2020-04" db="EMBL/GenBank/DDBJ databases">
        <authorList>
            <person name="Alioto T."/>
            <person name="Alioto T."/>
            <person name="Gomez Garrido J."/>
        </authorList>
    </citation>
    <scope>NUCLEOTIDE SEQUENCE</scope>
    <source>
        <strain evidence="1">A484AB</strain>
    </source>
</reference>
<dbReference type="Proteomes" id="UP001152795">
    <property type="component" value="Unassembled WGS sequence"/>
</dbReference>
<dbReference type="EMBL" id="CACRXK020024367">
    <property type="protein sequence ID" value="CAB4038576.1"/>
    <property type="molecule type" value="Genomic_DNA"/>
</dbReference>
<accession>A0A6S7JZU2</accession>
<gene>
    <name evidence="1" type="ORF">PACLA_8A046865</name>
</gene>
<protein>
    <submittedName>
        <fullName evidence="1">Uncharacterized protein</fullName>
    </submittedName>
</protein>
<evidence type="ECO:0000313" key="1">
    <source>
        <dbReference type="EMBL" id="CAB4038576.1"/>
    </source>
</evidence>
<feature type="non-terminal residue" evidence="1">
    <location>
        <position position="1"/>
    </location>
</feature>
<sequence>DEEELVEQCLLPDLHEFDSKEIEDFLEQFNCRTVLNENNCQKPILSELNVYQPFQSFEELEMFYDSIKPTNKKVLHLLQAKPNTEGERDALKFLQRYIRGLDTGNLGHFLRFTTGADVLIVNSISVSFIKVNGIFKTAVAHTCGPVLELPCTYQDFCELRNVFNNILAKPDWELDIV</sequence>